<dbReference type="SUPFAM" id="SSF50729">
    <property type="entry name" value="PH domain-like"/>
    <property type="match status" value="1"/>
</dbReference>
<evidence type="ECO:0000256" key="8">
    <source>
        <dbReference type="SAM" id="MobiDB-lite"/>
    </source>
</evidence>
<feature type="region of interest" description="Disordered" evidence="8">
    <location>
        <begin position="1"/>
        <end position="97"/>
    </location>
</feature>
<dbReference type="FunFam" id="2.30.29.30:FF:000623">
    <property type="entry name" value="Nucleoporin nup61"/>
    <property type="match status" value="1"/>
</dbReference>
<gene>
    <name evidence="10" type="ORF">BN860_07492g</name>
</gene>
<keyword evidence="6" id="KW-0906">Nuclear pore complex</keyword>
<dbReference type="Proteomes" id="UP000019375">
    <property type="component" value="Unassembled WGS sequence"/>
</dbReference>
<keyword evidence="11" id="KW-1185">Reference proteome</keyword>
<feature type="compositionally biased region" description="Low complexity" evidence="8">
    <location>
        <begin position="85"/>
        <end position="97"/>
    </location>
</feature>
<evidence type="ECO:0000256" key="7">
    <source>
        <dbReference type="ARBA" id="ARBA00023242"/>
    </source>
</evidence>
<evidence type="ECO:0000256" key="2">
    <source>
        <dbReference type="ARBA" id="ARBA00022448"/>
    </source>
</evidence>
<dbReference type="PANTHER" id="PTHR38697:SF1">
    <property type="entry name" value="NUCLEAR PORE COMPLEX PROTEIN SIMILAR TO S. CEREVISIAE NUP2 (EUROFUNG)"/>
    <property type="match status" value="1"/>
</dbReference>
<evidence type="ECO:0000313" key="11">
    <source>
        <dbReference type="Proteomes" id="UP000019375"/>
    </source>
</evidence>
<dbReference type="GO" id="GO:0015031">
    <property type="term" value="P:protein transport"/>
    <property type="evidence" value="ECO:0007669"/>
    <property type="project" value="UniProtKB-KW"/>
</dbReference>
<feature type="compositionally biased region" description="Basic and acidic residues" evidence="8">
    <location>
        <begin position="156"/>
        <end position="165"/>
    </location>
</feature>
<dbReference type="PANTHER" id="PTHR38697">
    <property type="entry name" value="NUCLEAR PORE COMPLEX PROTEIN SIMILAR TO S. CEREVISIAE NUP2 (EUROFUNG)"/>
    <property type="match status" value="1"/>
</dbReference>
<evidence type="ECO:0000256" key="6">
    <source>
        <dbReference type="ARBA" id="ARBA00023132"/>
    </source>
</evidence>
<feature type="compositionally biased region" description="Low complexity" evidence="8">
    <location>
        <begin position="384"/>
        <end position="413"/>
    </location>
</feature>
<dbReference type="Pfam" id="PF08911">
    <property type="entry name" value="NUP50"/>
    <property type="match status" value="1"/>
</dbReference>
<dbReference type="InterPro" id="IPR011993">
    <property type="entry name" value="PH-like_dom_sf"/>
</dbReference>
<keyword evidence="3" id="KW-0509">mRNA transport</keyword>
<name>A0A8J2T5D8_ZYGB2</name>
<proteinExistence type="predicted"/>
<feature type="compositionally biased region" description="Polar residues" evidence="8">
    <location>
        <begin position="302"/>
        <end position="319"/>
    </location>
</feature>
<keyword evidence="5" id="KW-0811">Translocation</keyword>
<dbReference type="PROSITE" id="PS50196">
    <property type="entry name" value="RANBD1"/>
    <property type="match status" value="1"/>
</dbReference>
<dbReference type="InterPro" id="IPR000156">
    <property type="entry name" value="Ran_bind_dom"/>
</dbReference>
<feature type="region of interest" description="Disordered" evidence="8">
    <location>
        <begin position="235"/>
        <end position="485"/>
    </location>
</feature>
<dbReference type="InterPro" id="IPR053074">
    <property type="entry name" value="NPC_Nucleoporin"/>
</dbReference>
<accession>A0A8J2T5D8</accession>
<evidence type="ECO:0000256" key="4">
    <source>
        <dbReference type="ARBA" id="ARBA00022927"/>
    </source>
</evidence>
<feature type="compositionally biased region" description="Polar residues" evidence="8">
    <location>
        <begin position="274"/>
        <end position="286"/>
    </location>
</feature>
<dbReference type="AlphaFoldDB" id="A0A8J2T5D8"/>
<keyword evidence="7" id="KW-0539">Nucleus</keyword>
<organism evidence="10 11">
    <name type="scientific">Zygosaccharomyces bailii (strain CLIB 213 / ATCC 58445 / CBS 680 / BCRC 21525 / NBRC 1098 / NCYC 1416 / NRRL Y-2227)</name>
    <dbReference type="NCBI Taxonomy" id="1333698"/>
    <lineage>
        <taxon>Eukaryota</taxon>
        <taxon>Fungi</taxon>
        <taxon>Dikarya</taxon>
        <taxon>Ascomycota</taxon>
        <taxon>Saccharomycotina</taxon>
        <taxon>Saccharomycetes</taxon>
        <taxon>Saccharomycetales</taxon>
        <taxon>Saccharomycetaceae</taxon>
        <taxon>Zygosaccharomyces</taxon>
    </lineage>
</organism>
<dbReference type="GO" id="GO:0005643">
    <property type="term" value="C:nuclear pore"/>
    <property type="evidence" value="ECO:0007669"/>
    <property type="project" value="UniProtKB-SubCell"/>
</dbReference>
<feature type="compositionally biased region" description="Basic and acidic residues" evidence="8">
    <location>
        <begin position="197"/>
        <end position="206"/>
    </location>
</feature>
<feature type="compositionally biased region" description="Basic and acidic residues" evidence="8">
    <location>
        <begin position="287"/>
        <end position="296"/>
    </location>
</feature>
<keyword evidence="4" id="KW-0653">Protein transport</keyword>
<keyword evidence="2" id="KW-0813">Transport</keyword>
<sequence>MAKRLADSQITRETFKEDGSDSDAKNGSISNRGKATASVMSKRKIAMPKRKSAGSFNFKGQVNGDKSAFNKPPSEGQMPKAFDTLQQNSSQNNNNAEANAKLKALNLQFREKVIDTLSKDAFADLRPALDKYRTYIESIKSENKAIPQPVKSVEATVHKGDKSSSEEENEITVEGPKFTLQSKPPTSDSVFSFGIKQQEKISHTESDSEDDIEIKGPQFTFTGEVKSDVFKLDKAAEDKKENASRINPFTSKEAETPPASSAKPAFSFKKPISDNGTPVFTFGQTKSNDEQPKKPSFDFSFKPNTPSTSETGENKSSFSFKFGEQKQLQNSSESNPKSVFSFGASNTKSETAKNSESKPAFSFGAANVSSNTDKSSGAKPAFTFGSSNSSGAPSFSFSKSNNNDTSTTTANAKENSGTSSGGFKFSLPFSQKPASQASPSLPVSTASKGQESKPEESKPEESKPEETGDEPSKPIEMQNGEENEDSLFSQRCKLMTFNSETKAYDSRGVGELKLLQRKDDKSKVRLLCRSDGMGNILLNTSLVKSFSYLPLTPESENLIKIPVVETEGKLVTYVVKFKQKADGRSLVKSVEDVKKDM</sequence>
<feature type="compositionally biased region" description="Polar residues" evidence="8">
    <location>
        <begin position="326"/>
        <end position="349"/>
    </location>
</feature>
<feature type="region of interest" description="Disordered" evidence="8">
    <location>
        <begin position="150"/>
        <end position="219"/>
    </location>
</feature>
<feature type="compositionally biased region" description="Basic and acidic residues" evidence="8">
    <location>
        <begin position="450"/>
        <end position="473"/>
    </location>
</feature>
<evidence type="ECO:0000256" key="5">
    <source>
        <dbReference type="ARBA" id="ARBA00023010"/>
    </source>
</evidence>
<feature type="compositionally biased region" description="Polar residues" evidence="8">
    <location>
        <begin position="179"/>
        <end position="190"/>
    </location>
</feature>
<dbReference type="SMART" id="SM00160">
    <property type="entry name" value="RanBD"/>
    <property type="match status" value="1"/>
</dbReference>
<dbReference type="GO" id="GO:0051028">
    <property type="term" value="P:mRNA transport"/>
    <property type="evidence" value="ECO:0007669"/>
    <property type="project" value="UniProtKB-KW"/>
</dbReference>
<feature type="compositionally biased region" description="Basic and acidic residues" evidence="8">
    <location>
        <begin position="13"/>
        <end position="24"/>
    </location>
</feature>
<evidence type="ECO:0000313" key="10">
    <source>
        <dbReference type="EMBL" id="CDF88327.1"/>
    </source>
</evidence>
<evidence type="ECO:0000256" key="1">
    <source>
        <dbReference type="ARBA" id="ARBA00004567"/>
    </source>
</evidence>
<dbReference type="Pfam" id="PF00638">
    <property type="entry name" value="Ran_BP1"/>
    <property type="match status" value="1"/>
</dbReference>
<evidence type="ECO:0000256" key="3">
    <source>
        <dbReference type="ARBA" id="ARBA00022816"/>
    </source>
</evidence>
<feature type="compositionally biased region" description="Basic residues" evidence="8">
    <location>
        <begin position="41"/>
        <end position="52"/>
    </location>
</feature>
<dbReference type="Gene3D" id="2.30.29.30">
    <property type="entry name" value="Pleckstrin-homology domain (PH domain)/Phosphotyrosine-binding domain (PTB)"/>
    <property type="match status" value="1"/>
</dbReference>
<dbReference type="EMBL" id="HG316455">
    <property type="protein sequence ID" value="CDF88327.1"/>
    <property type="molecule type" value="Genomic_DNA"/>
</dbReference>
<reference evidence="11" key="1">
    <citation type="journal article" date="2013" name="Genome Announc.">
        <title>Genome sequence of the food spoilage yeast Zygosaccharomyces bailii CLIB 213(T).</title>
        <authorList>
            <person name="Galeote V."/>
            <person name="Bigey F."/>
            <person name="Devillers H."/>
            <person name="Neuveglise C."/>
            <person name="Dequin S."/>
        </authorList>
    </citation>
    <scope>NUCLEOTIDE SEQUENCE [LARGE SCALE GENOMIC DNA]</scope>
    <source>
        <strain evidence="11">CLIB 213 / ATCC 58445 / CBS 680 / CCRC 21525 / NBRC 1098 / NCYC 1416 / NRRL Y-2227</strain>
    </source>
</reference>
<feature type="compositionally biased region" description="Polar residues" evidence="8">
    <location>
        <begin position="428"/>
        <end position="449"/>
    </location>
</feature>
<feature type="domain" description="RanBD1" evidence="9">
    <location>
        <begin position="456"/>
        <end position="597"/>
    </location>
</feature>
<dbReference type="InterPro" id="IPR015007">
    <property type="entry name" value="NUP2/50/61"/>
</dbReference>
<comment type="subcellular location">
    <subcellularLocation>
        <location evidence="1">Nucleus</location>
        <location evidence="1">Nuclear pore complex</location>
    </subcellularLocation>
</comment>
<protein>
    <submittedName>
        <fullName evidence="10">BN860_07492g1_1</fullName>
    </submittedName>
</protein>
<evidence type="ECO:0000259" key="9">
    <source>
        <dbReference type="PROSITE" id="PS50196"/>
    </source>
</evidence>
<dbReference type="OrthoDB" id="185618at2759"/>